<feature type="chain" id="PRO_5005503679" description="Lipoprotein" evidence="2">
    <location>
        <begin position="23"/>
        <end position="47"/>
    </location>
</feature>
<dbReference type="PROSITE" id="PS51257">
    <property type="entry name" value="PROKAR_LIPOPROTEIN"/>
    <property type="match status" value="1"/>
</dbReference>
<feature type="compositionally biased region" description="Polar residues" evidence="1">
    <location>
        <begin position="30"/>
        <end position="41"/>
    </location>
</feature>
<protein>
    <recommendedName>
        <fullName evidence="5">Lipoprotein</fullName>
    </recommendedName>
</protein>
<sequence length="47" mass="4907">MKKLLAALFAVSFLAGCSMFHANDMPAGAKTSSGDTKSYPTGNDKPQ</sequence>
<organism evidence="3 4">
    <name type="scientific">Gulbenkiania indica</name>
    <dbReference type="NCBI Taxonomy" id="375574"/>
    <lineage>
        <taxon>Bacteria</taxon>
        <taxon>Pseudomonadati</taxon>
        <taxon>Pseudomonadota</taxon>
        <taxon>Betaproteobacteria</taxon>
        <taxon>Neisseriales</taxon>
        <taxon>Chromobacteriaceae</taxon>
        <taxon>Gulbenkiania</taxon>
    </lineage>
</organism>
<dbReference type="Proteomes" id="UP000243535">
    <property type="component" value="Unassembled WGS sequence"/>
</dbReference>
<name>A0A0K6GS64_9NEIS</name>
<proteinExistence type="predicted"/>
<dbReference type="AlphaFoldDB" id="A0A0K6GS64"/>
<feature type="signal peptide" evidence="2">
    <location>
        <begin position="1"/>
        <end position="22"/>
    </location>
</feature>
<evidence type="ECO:0000256" key="1">
    <source>
        <dbReference type="SAM" id="MobiDB-lite"/>
    </source>
</evidence>
<feature type="region of interest" description="Disordered" evidence="1">
    <location>
        <begin position="26"/>
        <end position="47"/>
    </location>
</feature>
<evidence type="ECO:0008006" key="5">
    <source>
        <dbReference type="Google" id="ProtNLM"/>
    </source>
</evidence>
<evidence type="ECO:0000256" key="2">
    <source>
        <dbReference type="SAM" id="SignalP"/>
    </source>
</evidence>
<dbReference type="EMBL" id="CYHA01000001">
    <property type="protein sequence ID" value="CUA81477.1"/>
    <property type="molecule type" value="Genomic_DNA"/>
</dbReference>
<evidence type="ECO:0000313" key="4">
    <source>
        <dbReference type="Proteomes" id="UP000243535"/>
    </source>
</evidence>
<gene>
    <name evidence="3" type="ORF">Ga0061063_0319</name>
</gene>
<reference evidence="4" key="1">
    <citation type="submission" date="2015-08" db="EMBL/GenBank/DDBJ databases">
        <authorList>
            <person name="Varghese N."/>
        </authorList>
    </citation>
    <scope>NUCLEOTIDE SEQUENCE [LARGE SCALE GENOMIC DNA]</scope>
    <source>
        <strain evidence="4">DSM 17901</strain>
    </source>
</reference>
<evidence type="ECO:0000313" key="3">
    <source>
        <dbReference type="EMBL" id="CUA81477.1"/>
    </source>
</evidence>
<dbReference type="STRING" id="375574.GCA_001418035_00119"/>
<keyword evidence="4" id="KW-1185">Reference proteome</keyword>
<accession>A0A0K6GS64</accession>
<keyword evidence="2" id="KW-0732">Signal</keyword>